<keyword evidence="2" id="KW-0732">Signal</keyword>
<name>A0A378JFY5_9GAMM</name>
<dbReference type="InterPro" id="IPR000036">
    <property type="entry name" value="Peptidase_A26_omptin"/>
</dbReference>
<dbReference type="SUPFAM" id="SSF69917">
    <property type="entry name" value="OMPT-like"/>
    <property type="match status" value="1"/>
</dbReference>
<evidence type="ECO:0000256" key="1">
    <source>
        <dbReference type="PIRSR" id="PIRSR001522-1"/>
    </source>
</evidence>
<feature type="chain" id="PRO_5016936911" evidence="2">
    <location>
        <begin position="24"/>
        <end position="312"/>
    </location>
</feature>
<dbReference type="RefSeq" id="WP_115329773.1">
    <property type="nucleotide sequence ID" value="NZ_CAAAHP010000011.1"/>
</dbReference>
<dbReference type="GO" id="GO:0004190">
    <property type="term" value="F:aspartic-type endopeptidase activity"/>
    <property type="evidence" value="ECO:0007669"/>
    <property type="project" value="InterPro"/>
</dbReference>
<dbReference type="AlphaFoldDB" id="A0A378JFY5"/>
<feature type="signal peptide" evidence="2">
    <location>
        <begin position="1"/>
        <end position="23"/>
    </location>
</feature>
<feature type="active site" evidence="1">
    <location>
        <position position="105"/>
    </location>
</feature>
<evidence type="ECO:0000313" key="3">
    <source>
        <dbReference type="EMBL" id="STX50186.1"/>
    </source>
</evidence>
<feature type="active site" evidence="1">
    <location>
        <position position="227"/>
    </location>
</feature>
<dbReference type="PIRSF" id="PIRSF001522">
    <property type="entry name" value="Peptidase_A26"/>
    <property type="match status" value="1"/>
</dbReference>
<evidence type="ECO:0000313" key="4">
    <source>
        <dbReference type="Proteomes" id="UP000254794"/>
    </source>
</evidence>
<proteinExistence type="predicted"/>
<keyword evidence="3" id="KW-0378">Hydrolase</keyword>
<dbReference type="Gene3D" id="2.40.128.90">
    <property type="entry name" value="OMPT-like"/>
    <property type="match status" value="1"/>
</dbReference>
<dbReference type="PRINTS" id="PR00482">
    <property type="entry name" value="OMPTIN"/>
</dbReference>
<evidence type="ECO:0000256" key="2">
    <source>
        <dbReference type="SAM" id="SignalP"/>
    </source>
</evidence>
<dbReference type="Pfam" id="PF01278">
    <property type="entry name" value="Omptin"/>
    <property type="match status" value="1"/>
</dbReference>
<dbReference type="Proteomes" id="UP000254794">
    <property type="component" value="Unassembled WGS sequence"/>
</dbReference>
<gene>
    <name evidence="3" type="primary">pla</name>
    <name evidence="3" type="ORF">NCTC13316_00253</name>
</gene>
<dbReference type="InterPro" id="IPR053724">
    <property type="entry name" value="OMP_A26_sf"/>
</dbReference>
<feature type="active site" evidence="1">
    <location>
        <position position="107"/>
    </location>
</feature>
<dbReference type="GO" id="GO:0006508">
    <property type="term" value="P:proteolysis"/>
    <property type="evidence" value="ECO:0007669"/>
    <property type="project" value="InterPro"/>
</dbReference>
<accession>A0A378JFY5</accession>
<dbReference type="EMBL" id="UGOD01000001">
    <property type="protein sequence ID" value="STX50186.1"/>
    <property type="molecule type" value="Genomic_DNA"/>
</dbReference>
<feature type="active site" evidence="1">
    <location>
        <position position="229"/>
    </location>
</feature>
<sequence length="312" mass="35285">MRKKPSILAIMSLVSLLPITASASDSDTAYKFDGLSFNAALGHLSGEAHEYVYEANKNKKISQLDWRIDSALIAKGELNYDVKPWLSINGKGWATLAKGSGFMDDYDWLNNYQSNWTHWSYHDNTHLNNANGIDVSLQTWLLNKPSYKLGLLGGYEKTSFSLRAKGGCFIYDNARQIGCFEDNEPGIGYRQKFKTPYVGLAGKYAINNFELNLLMKLSNWVKSEDRDEHYSRDLTFKEWGTKAKYHSLTLNAGYYFTKNAKVFAEASYANYGNTKADTEIKNNSSGRRSYIPNSAGLDNKNYIFAIGVQYIM</sequence>
<dbReference type="GO" id="GO:0009279">
    <property type="term" value="C:cell outer membrane"/>
    <property type="evidence" value="ECO:0007669"/>
    <property type="project" value="InterPro"/>
</dbReference>
<keyword evidence="4" id="KW-1185">Reference proteome</keyword>
<reference evidence="3 4" key="1">
    <citation type="submission" date="2018-06" db="EMBL/GenBank/DDBJ databases">
        <authorList>
            <consortium name="Pathogen Informatics"/>
            <person name="Doyle S."/>
        </authorList>
    </citation>
    <scope>NUCLEOTIDE SEQUENCE [LARGE SCALE GENOMIC DNA]</scope>
    <source>
        <strain evidence="3 4">NCTC13316</strain>
    </source>
</reference>
<dbReference type="OrthoDB" id="2112810at2"/>
<dbReference type="EC" id="3.4.23.48" evidence="3"/>
<protein>
    <submittedName>
        <fullName evidence="3">Plasminogen activator protein</fullName>
        <ecNumber evidence="3">3.4.23.48</ecNumber>
    </submittedName>
</protein>
<dbReference type="InterPro" id="IPR020080">
    <property type="entry name" value="OM_adhesin/peptidase_omptin"/>
</dbReference>
<organism evidence="3 4">
    <name type="scientific">Legionella busanensis</name>
    <dbReference type="NCBI Taxonomy" id="190655"/>
    <lineage>
        <taxon>Bacteria</taxon>
        <taxon>Pseudomonadati</taxon>
        <taxon>Pseudomonadota</taxon>
        <taxon>Gammaproteobacteria</taxon>
        <taxon>Legionellales</taxon>
        <taxon>Legionellaceae</taxon>
        <taxon>Legionella</taxon>
    </lineage>
</organism>